<evidence type="ECO:0000256" key="1">
    <source>
        <dbReference type="SAM" id="MobiDB-lite"/>
    </source>
</evidence>
<feature type="region of interest" description="Disordered" evidence="1">
    <location>
        <begin position="91"/>
        <end position="135"/>
    </location>
</feature>
<dbReference type="Proteomes" id="UP001172101">
    <property type="component" value="Unassembled WGS sequence"/>
</dbReference>
<evidence type="ECO:0000313" key="2">
    <source>
        <dbReference type="EMBL" id="KAK0709840.1"/>
    </source>
</evidence>
<organism evidence="2 3">
    <name type="scientific">Lasiosphaeria miniovina</name>
    <dbReference type="NCBI Taxonomy" id="1954250"/>
    <lineage>
        <taxon>Eukaryota</taxon>
        <taxon>Fungi</taxon>
        <taxon>Dikarya</taxon>
        <taxon>Ascomycota</taxon>
        <taxon>Pezizomycotina</taxon>
        <taxon>Sordariomycetes</taxon>
        <taxon>Sordariomycetidae</taxon>
        <taxon>Sordariales</taxon>
        <taxon>Lasiosphaeriaceae</taxon>
        <taxon>Lasiosphaeria</taxon>
    </lineage>
</organism>
<name>A0AA40A5Y9_9PEZI</name>
<feature type="compositionally biased region" description="Low complexity" evidence="1">
    <location>
        <begin position="112"/>
        <end position="121"/>
    </location>
</feature>
<dbReference type="AlphaFoldDB" id="A0AA40A5Y9"/>
<keyword evidence="3" id="KW-1185">Reference proteome</keyword>
<dbReference type="EMBL" id="JAUIRO010000006">
    <property type="protein sequence ID" value="KAK0709840.1"/>
    <property type="molecule type" value="Genomic_DNA"/>
</dbReference>
<comment type="caution">
    <text evidence="2">The sequence shown here is derived from an EMBL/GenBank/DDBJ whole genome shotgun (WGS) entry which is preliminary data.</text>
</comment>
<protein>
    <submittedName>
        <fullName evidence="2">Uncharacterized protein</fullName>
    </submittedName>
</protein>
<reference evidence="2" key="1">
    <citation type="submission" date="2023-06" db="EMBL/GenBank/DDBJ databases">
        <title>Genome-scale phylogeny and comparative genomics of the fungal order Sordariales.</title>
        <authorList>
            <consortium name="Lawrence Berkeley National Laboratory"/>
            <person name="Hensen N."/>
            <person name="Bonometti L."/>
            <person name="Westerberg I."/>
            <person name="Brannstrom I.O."/>
            <person name="Guillou S."/>
            <person name="Cros-Aarteil S."/>
            <person name="Calhoun S."/>
            <person name="Haridas S."/>
            <person name="Kuo A."/>
            <person name="Mondo S."/>
            <person name="Pangilinan J."/>
            <person name="Riley R."/>
            <person name="LaButti K."/>
            <person name="Andreopoulos B."/>
            <person name="Lipzen A."/>
            <person name="Chen C."/>
            <person name="Yanf M."/>
            <person name="Daum C."/>
            <person name="Ng V."/>
            <person name="Clum A."/>
            <person name="Steindorff A."/>
            <person name="Ohm R."/>
            <person name="Martin F."/>
            <person name="Silar P."/>
            <person name="Natvig D."/>
            <person name="Lalanne C."/>
            <person name="Gautier V."/>
            <person name="Ament-velasquez S.L."/>
            <person name="Kruys A."/>
            <person name="Hutchinson M.I."/>
            <person name="Powell A.J."/>
            <person name="Barry K."/>
            <person name="Miller A.N."/>
            <person name="Grigoriev I.V."/>
            <person name="Debuchy R."/>
            <person name="Gladieux P."/>
            <person name="Thoren M.H."/>
            <person name="Johannesson H."/>
        </authorList>
    </citation>
    <scope>NUCLEOTIDE SEQUENCE</scope>
    <source>
        <strain evidence="2">SMH2392-1A</strain>
    </source>
</reference>
<sequence length="149" mass="16389">MEDQELASRLVEEKERYHNDFKKDLIQLVGDRVDQYLDQLASVAKTMADTVEELRFAEILPDKKTLKYALKHTLLEEVAASMNEHIDRKYDSGPLSASVPSETAPTSTAIPGVSSGSGLSSQQPTNPALDGVLINPEPVQHLREAGMDV</sequence>
<feature type="compositionally biased region" description="Polar residues" evidence="1">
    <location>
        <begin position="98"/>
        <end position="109"/>
    </location>
</feature>
<gene>
    <name evidence="2" type="ORF">B0T26DRAFT_679204</name>
</gene>
<dbReference type="GeneID" id="85323593"/>
<dbReference type="RefSeq" id="XP_060293144.1">
    <property type="nucleotide sequence ID" value="XM_060440323.1"/>
</dbReference>
<accession>A0AA40A5Y9</accession>
<evidence type="ECO:0000313" key="3">
    <source>
        <dbReference type="Proteomes" id="UP001172101"/>
    </source>
</evidence>
<proteinExistence type="predicted"/>